<sequence>MDSDLQFPMITGFNHSHFRTIAEQPPNDGDVESHYSFSDGDADTDDEDAPPDVGGGPQQVLQQVPQQQDIRLDYYQRPDKRNDPTIHYNAHHDLYSLGCVLLEIGLWQTLRNRIVGIADMVPNEAAARIRGLATEEDLDR</sequence>
<accession>A0A167YZX2</accession>
<dbReference type="EMBL" id="AZHD01000002">
    <property type="protein sequence ID" value="OAA66901.1"/>
    <property type="molecule type" value="Genomic_DNA"/>
</dbReference>
<name>A0A167YZX2_9HYPO</name>
<proteinExistence type="predicted"/>
<evidence type="ECO:0000313" key="2">
    <source>
        <dbReference type="EMBL" id="OAA66901.1"/>
    </source>
</evidence>
<protein>
    <submittedName>
        <fullName evidence="2">Uncharacterized protein</fullName>
    </submittedName>
</protein>
<evidence type="ECO:0000313" key="3">
    <source>
        <dbReference type="Proteomes" id="UP000076874"/>
    </source>
</evidence>
<dbReference type="Proteomes" id="UP000076874">
    <property type="component" value="Unassembled WGS sequence"/>
</dbReference>
<gene>
    <name evidence="2" type="ORF">SPI_01477</name>
</gene>
<feature type="region of interest" description="Disordered" evidence="1">
    <location>
        <begin position="20"/>
        <end position="65"/>
    </location>
</feature>
<evidence type="ECO:0000256" key="1">
    <source>
        <dbReference type="SAM" id="MobiDB-lite"/>
    </source>
</evidence>
<feature type="compositionally biased region" description="Acidic residues" evidence="1">
    <location>
        <begin position="40"/>
        <end position="50"/>
    </location>
</feature>
<comment type="caution">
    <text evidence="2">The sequence shown here is derived from an EMBL/GenBank/DDBJ whole genome shotgun (WGS) entry which is preliminary data.</text>
</comment>
<keyword evidence="3" id="KW-1185">Reference proteome</keyword>
<reference evidence="2 3" key="1">
    <citation type="journal article" date="2016" name="Genome Biol. Evol.">
        <title>Divergent and convergent evolution of fungal pathogenicity.</title>
        <authorList>
            <person name="Shang Y."/>
            <person name="Xiao G."/>
            <person name="Zheng P."/>
            <person name="Cen K."/>
            <person name="Zhan S."/>
            <person name="Wang C."/>
        </authorList>
    </citation>
    <scope>NUCLEOTIDE SEQUENCE [LARGE SCALE GENOMIC DNA]</scope>
    <source>
        <strain evidence="2 3">RCEF 264</strain>
    </source>
</reference>
<dbReference type="OrthoDB" id="1911848at2759"/>
<dbReference type="PANTHER" id="PTHR37542">
    <property type="entry name" value="HELO DOMAIN-CONTAINING PROTEIN-RELATED"/>
    <property type="match status" value="1"/>
</dbReference>
<dbReference type="STRING" id="1081102.A0A167YZX2"/>
<dbReference type="AlphaFoldDB" id="A0A167YZX2"/>
<organism evidence="2 3">
    <name type="scientific">Niveomyces insectorum RCEF 264</name>
    <dbReference type="NCBI Taxonomy" id="1081102"/>
    <lineage>
        <taxon>Eukaryota</taxon>
        <taxon>Fungi</taxon>
        <taxon>Dikarya</taxon>
        <taxon>Ascomycota</taxon>
        <taxon>Pezizomycotina</taxon>
        <taxon>Sordariomycetes</taxon>
        <taxon>Hypocreomycetidae</taxon>
        <taxon>Hypocreales</taxon>
        <taxon>Cordycipitaceae</taxon>
        <taxon>Niveomyces</taxon>
    </lineage>
</organism>